<comment type="pathway">
    <text evidence="2 9">One-carbon metabolism; tetrahydrofolate interconversion.</text>
</comment>
<comment type="caution">
    <text evidence="11">The sequence shown here is derived from an EMBL/GenBank/DDBJ whole genome shotgun (WGS) entry which is preliminary data.</text>
</comment>
<dbReference type="SUPFAM" id="SSF51730">
    <property type="entry name" value="FAD-linked oxidoreductase"/>
    <property type="match status" value="1"/>
</dbReference>
<reference evidence="11 12" key="1">
    <citation type="submission" date="2022-05" db="EMBL/GenBank/DDBJ databases">
        <authorList>
            <consortium name="Genoscope - CEA"/>
            <person name="William W."/>
        </authorList>
    </citation>
    <scope>NUCLEOTIDE SEQUENCE [LARGE SCALE GENOMIC DNA]</scope>
</reference>
<dbReference type="EC" id="1.5.1.53" evidence="7"/>
<dbReference type="EMBL" id="CALNXI010000701">
    <property type="protein sequence ID" value="CAH3036571.1"/>
    <property type="molecule type" value="Genomic_DNA"/>
</dbReference>
<comment type="catalytic activity">
    <reaction evidence="8">
        <text>(6S)-5-methyl-5,6,7,8-tetrahydrofolate + NADP(+) = (6R)-5,10-methylene-5,6,7,8-tetrahydrofolate + NADPH + H(+)</text>
        <dbReference type="Rhea" id="RHEA:19817"/>
        <dbReference type="ChEBI" id="CHEBI:15378"/>
        <dbReference type="ChEBI" id="CHEBI:15636"/>
        <dbReference type="ChEBI" id="CHEBI:18608"/>
        <dbReference type="ChEBI" id="CHEBI:57783"/>
        <dbReference type="ChEBI" id="CHEBI:58349"/>
        <dbReference type="EC" id="1.5.1.53"/>
    </reaction>
    <physiologicalReaction direction="right-to-left" evidence="8">
        <dbReference type="Rhea" id="RHEA:19819"/>
    </physiologicalReaction>
</comment>
<dbReference type="InterPro" id="IPR003171">
    <property type="entry name" value="Mehydrof_redctse-like"/>
</dbReference>
<keyword evidence="6" id="KW-0560">Oxidoreductase</keyword>
<accession>A0ABN8MZK8</accession>
<dbReference type="InterPro" id="IPR004621">
    <property type="entry name" value="Fadh2_euk"/>
</dbReference>
<proteinExistence type="inferred from homology"/>
<evidence type="ECO:0000256" key="8">
    <source>
        <dbReference type="ARBA" id="ARBA00047751"/>
    </source>
</evidence>
<dbReference type="InterPro" id="IPR029041">
    <property type="entry name" value="FAD-linked_oxidoreductase-like"/>
</dbReference>
<keyword evidence="4" id="KW-0285">Flavoprotein</keyword>
<dbReference type="NCBIfam" id="TIGR00677">
    <property type="entry name" value="fadh2_euk"/>
    <property type="match status" value="1"/>
</dbReference>
<dbReference type="Pfam" id="PF21895">
    <property type="entry name" value="MTHFR_C"/>
    <property type="match status" value="1"/>
</dbReference>
<organism evidence="11 12">
    <name type="scientific">Porites evermanni</name>
    <dbReference type="NCBI Taxonomy" id="104178"/>
    <lineage>
        <taxon>Eukaryota</taxon>
        <taxon>Metazoa</taxon>
        <taxon>Cnidaria</taxon>
        <taxon>Anthozoa</taxon>
        <taxon>Hexacorallia</taxon>
        <taxon>Scleractinia</taxon>
        <taxon>Fungiina</taxon>
        <taxon>Poritidae</taxon>
        <taxon>Porites</taxon>
    </lineage>
</organism>
<evidence type="ECO:0000256" key="1">
    <source>
        <dbReference type="ARBA" id="ARBA00001974"/>
    </source>
</evidence>
<evidence type="ECO:0000256" key="9">
    <source>
        <dbReference type="RuleBase" id="RU004254"/>
    </source>
</evidence>
<protein>
    <recommendedName>
        <fullName evidence="7">methylenetetrahydrofolate reductase (NADPH)</fullName>
        <ecNumber evidence="7">1.5.1.53</ecNumber>
    </recommendedName>
</protein>
<evidence type="ECO:0000256" key="5">
    <source>
        <dbReference type="ARBA" id="ARBA00022827"/>
    </source>
</evidence>
<evidence type="ECO:0000313" key="12">
    <source>
        <dbReference type="Proteomes" id="UP001159427"/>
    </source>
</evidence>
<dbReference type="PANTHER" id="PTHR45754:SF3">
    <property type="entry name" value="METHYLENETETRAHYDROFOLATE REDUCTASE (NADPH)"/>
    <property type="match status" value="1"/>
</dbReference>
<evidence type="ECO:0000256" key="4">
    <source>
        <dbReference type="ARBA" id="ARBA00022630"/>
    </source>
</evidence>
<dbReference type="InterPro" id="IPR053806">
    <property type="entry name" value="MTHFR_C"/>
</dbReference>
<comment type="cofactor">
    <cofactor evidence="1">
        <name>FAD</name>
        <dbReference type="ChEBI" id="CHEBI:57692"/>
    </cofactor>
</comment>
<evidence type="ECO:0000259" key="10">
    <source>
        <dbReference type="Pfam" id="PF21895"/>
    </source>
</evidence>
<dbReference type="Pfam" id="PF02219">
    <property type="entry name" value="MTHFR"/>
    <property type="match status" value="1"/>
</dbReference>
<gene>
    <name evidence="11" type="ORF">PEVE_00039651</name>
</gene>
<feature type="domain" description="MTHFR SAM-binding regulatory" evidence="10">
    <location>
        <begin position="343"/>
        <end position="638"/>
    </location>
</feature>
<evidence type="ECO:0000256" key="3">
    <source>
        <dbReference type="ARBA" id="ARBA00006743"/>
    </source>
</evidence>
<sequence>MGLGRQDTAPALELLNCMNSERLRGSKPNTPSVPSSPLTLIEKIHQKIAANEKFFSLEFFPPRTPNGAVNLIAKFDRIAMGCPLFCDVTWHPAGDPGGDKETSSITIASAALNYCGLETMLHITCANTVKATVTKHLMKAKSLGIRNVLALRGDPPHGDEWQALDDGLAYGTDMVNHIRQEFGETFTICVAGYPNGHPDCSSYEEDIQHLKEKVDAGADFIITQLFFENKTFFKFLKDCRAAGITVPIIPGIMPIQGYASLRHLVKLSRLEVPQWIVDAIEPIKDDDEAIRKYGVQLGIEMARELLACEDVPGLHFYTLNREVATKEILTALDLWCQDPAASRPLPWKLSANKKRLCEDVRPIFWASRPKSYMYRTSDWDEFPNGRWGNSSSPSFGDLTDHHLFYLKSRTKKEDLLKMWGQELTCMEDVFEVFKCYISGENNKAGVKVKSLPWNEDTIAAETSLIQENLVFLNSKGILTINSQPHVNGAPSTDSTHGWGGSGGYIYQKVSKQKTTTNSSPTVFTVSPCYHKIAMHHCIFIGSVNVTNADKFSPIAVTWGVFPGKEIAQPTVVDPISFESWKDEAFDLWQQQWGRLYPDGSASKLVIDSIYKNYYLVNLVDNDFIKGNCLWEALENTVRWRELQQNNRASDHKQQEAVQ</sequence>
<comment type="similarity">
    <text evidence="3">Belongs to the methylenetetrahydrofolate reductase family.</text>
</comment>
<keyword evidence="5" id="KW-0274">FAD</keyword>
<evidence type="ECO:0000256" key="7">
    <source>
        <dbReference type="ARBA" id="ARBA00034530"/>
    </source>
</evidence>
<keyword evidence="12" id="KW-1185">Reference proteome</keyword>
<dbReference type="PANTHER" id="PTHR45754">
    <property type="entry name" value="METHYLENETETRAHYDROFOLATE REDUCTASE"/>
    <property type="match status" value="1"/>
</dbReference>
<evidence type="ECO:0000313" key="11">
    <source>
        <dbReference type="EMBL" id="CAH3036571.1"/>
    </source>
</evidence>
<evidence type="ECO:0000256" key="2">
    <source>
        <dbReference type="ARBA" id="ARBA00004777"/>
    </source>
</evidence>
<dbReference type="CDD" id="cd00537">
    <property type="entry name" value="MTHFR"/>
    <property type="match status" value="1"/>
</dbReference>
<name>A0ABN8MZK8_9CNID</name>
<evidence type="ECO:0000256" key="6">
    <source>
        <dbReference type="ARBA" id="ARBA00023002"/>
    </source>
</evidence>
<dbReference type="Proteomes" id="UP001159427">
    <property type="component" value="Unassembled WGS sequence"/>
</dbReference>
<dbReference type="Gene3D" id="3.20.20.220">
    <property type="match status" value="1"/>
</dbReference>